<gene>
    <name evidence="1" type="ORF">EJK54_0086</name>
</gene>
<keyword evidence="2" id="KW-1185">Reference proteome</keyword>
<name>A0ABY0BHX7_MORCA</name>
<accession>A0ABY0BHX7</accession>
<sequence>MIILLSIILSSLIKEQPVSIQVVFILMNVTDGFYLRFKQV</sequence>
<proteinExistence type="predicted"/>
<dbReference type="Proteomes" id="UP000268436">
    <property type="component" value="Unassembled WGS sequence"/>
</dbReference>
<reference evidence="1 2" key="1">
    <citation type="submission" date="2018-12" db="EMBL/GenBank/DDBJ databases">
        <title>Persistence of Moraxella catarrhalis in Chronic Obstructive Pulmonary Disease and Regulation of the Hag/MID Adhesin.</title>
        <authorList>
            <person name="Murphy T."/>
            <person name="Zhao X."/>
            <person name="Vyas G."/>
            <person name="Aluvathingal J."/>
            <person name="Nadendla S."/>
            <person name="Tallon L."/>
            <person name="Tettelin H."/>
        </authorList>
    </citation>
    <scope>NUCLEOTIDE SEQUENCE [LARGE SCALE GENOMIC DNA]</scope>
    <source>
        <strain evidence="1 2">173P27B1</strain>
    </source>
</reference>
<dbReference type="EMBL" id="RYER01000021">
    <property type="protein sequence ID" value="RUO13324.1"/>
    <property type="molecule type" value="Genomic_DNA"/>
</dbReference>
<protein>
    <submittedName>
        <fullName evidence="1">Uncharacterized protein</fullName>
    </submittedName>
</protein>
<evidence type="ECO:0000313" key="1">
    <source>
        <dbReference type="EMBL" id="RUO13324.1"/>
    </source>
</evidence>
<evidence type="ECO:0000313" key="2">
    <source>
        <dbReference type="Proteomes" id="UP000268436"/>
    </source>
</evidence>
<comment type="caution">
    <text evidence="1">The sequence shown here is derived from an EMBL/GenBank/DDBJ whole genome shotgun (WGS) entry which is preliminary data.</text>
</comment>
<organism evidence="1 2">
    <name type="scientific">Moraxella catarrhalis</name>
    <name type="common">Branhamella catarrhalis</name>
    <dbReference type="NCBI Taxonomy" id="480"/>
    <lineage>
        <taxon>Bacteria</taxon>
        <taxon>Pseudomonadati</taxon>
        <taxon>Pseudomonadota</taxon>
        <taxon>Gammaproteobacteria</taxon>
        <taxon>Moraxellales</taxon>
        <taxon>Moraxellaceae</taxon>
        <taxon>Moraxella</taxon>
    </lineage>
</organism>